<dbReference type="Proteomes" id="UP001261666">
    <property type="component" value="Unassembled WGS sequence"/>
</dbReference>
<accession>A0ACC6INH7</accession>
<sequence length="270" mass="27786">MGGLRNLDRMERTQTGSRPHPRQRRLANAVLAAAVLQVVAPIATISGPGASPGSGSGAELLITPVGWAFSIWCVIYALAIVQAVSTMVKRDRRVPLRLQLDQIGLYLGGTLWILMAALDSSTATFVALALMFGFAVDGVLTLARTGDELAPRGHRTLTRIAFGLYAGWVSAAFFLNLSTALVGWGVVEADAVGWQLAVVAVATVTLVALVLVGRLAAYAAAGLWALLGIAVTGLSDGTDSVVVAAAVAAVALLVAAVVGLRRGGAVGHRA</sequence>
<gene>
    <name evidence="1" type="ORF">QE364_003984</name>
</gene>
<protein>
    <submittedName>
        <fullName evidence="1">Uncharacterized protein</fullName>
    </submittedName>
</protein>
<dbReference type="EMBL" id="JAVIZJ010000021">
    <property type="protein sequence ID" value="MDR6212249.1"/>
    <property type="molecule type" value="Genomic_DNA"/>
</dbReference>
<comment type="caution">
    <text evidence="1">The sequence shown here is derived from an EMBL/GenBank/DDBJ whole genome shotgun (WGS) entry which is preliminary data.</text>
</comment>
<evidence type="ECO:0000313" key="1">
    <source>
        <dbReference type="EMBL" id="MDR6212249.1"/>
    </source>
</evidence>
<proteinExistence type="predicted"/>
<reference evidence="1" key="1">
    <citation type="submission" date="2023-08" db="EMBL/GenBank/DDBJ databases">
        <title>Functional and genomic diversity of the sorghum phyllosphere microbiome.</title>
        <authorList>
            <person name="Shade A."/>
        </authorList>
    </citation>
    <scope>NUCLEOTIDE SEQUENCE</scope>
    <source>
        <strain evidence="1">SORGH_AS_0885</strain>
    </source>
</reference>
<evidence type="ECO:0000313" key="2">
    <source>
        <dbReference type="Proteomes" id="UP001261666"/>
    </source>
</evidence>
<name>A0ACC6INH7_9ACTN</name>
<keyword evidence="2" id="KW-1185">Reference proteome</keyword>
<organism evidence="1 2">
    <name type="scientific">Nocardioides zeae</name>
    <dbReference type="NCBI Taxonomy" id="1457234"/>
    <lineage>
        <taxon>Bacteria</taxon>
        <taxon>Bacillati</taxon>
        <taxon>Actinomycetota</taxon>
        <taxon>Actinomycetes</taxon>
        <taxon>Propionibacteriales</taxon>
        <taxon>Nocardioidaceae</taxon>
        <taxon>Nocardioides</taxon>
    </lineage>
</organism>